<reference evidence="2 3" key="1">
    <citation type="journal article" date="2012" name="J. Bacteriol.">
        <title>Genome sequence of Sphingobium indicum B90A, a hexachlorocyclohexane-degrading bacterium.</title>
        <authorList>
            <person name="Anand S."/>
            <person name="Sangwan N."/>
            <person name="Lata P."/>
            <person name="Kaur J."/>
            <person name="Dua A."/>
            <person name="Singh A.K."/>
            <person name="Verma M."/>
            <person name="Kaur J."/>
            <person name="Khurana J.P."/>
            <person name="Khurana P."/>
            <person name="Mathur S."/>
            <person name="Lal R."/>
        </authorList>
    </citation>
    <scope>NUCLEOTIDE SEQUENCE [LARGE SCALE GENOMIC DNA]</scope>
    <source>
        <strain evidence="3">DSM 16412 / CCM 7286 / MTCC 6364 / B90A</strain>
    </source>
</reference>
<dbReference type="PANTHER" id="PTHR35882:SF2">
    <property type="entry name" value="PELA"/>
    <property type="match status" value="1"/>
</dbReference>
<dbReference type="InterPro" id="IPR016062">
    <property type="entry name" value="TM1410-rel"/>
</dbReference>
<dbReference type="Pfam" id="PF03537">
    <property type="entry name" value="Glyco_hydro_114"/>
    <property type="match status" value="1"/>
</dbReference>
<dbReference type="InterPro" id="IPR017853">
    <property type="entry name" value="GH"/>
</dbReference>
<sequence length="293" mass="32417">MGEVLAMSVLPFRRRDLLALSLMVFGLSARALPEIGAADGWGVDYGEATDPAVARRFGLLVLEPDFARPLAPLRGPGSRLLGYISLGEVHAGRPFIAELEKAGALRQANPNWPKARLVDLRDPAWTGLVIERLIPAILRKGYDGIFMDTLDNAEALERQDAERNKGMVAGAARLVQAIRARFPDMAIMMNRGYALLPQVAGRIDIVLAEAMASRWNFAEGRYEMTSAEDWQWQANHLFAARRINPRLGLATLDYWDMRDTATVASLYARERAAGFQPYVSTLALDRLIAEPLS</sequence>
<dbReference type="Proteomes" id="UP000004550">
    <property type="component" value="Chromosome"/>
</dbReference>
<dbReference type="PANTHER" id="PTHR35882">
    <property type="entry name" value="PELA"/>
    <property type="match status" value="1"/>
</dbReference>
<evidence type="ECO:0000313" key="2">
    <source>
        <dbReference type="EMBL" id="APL94003.1"/>
    </source>
</evidence>
<name>A0A1L5BMC9_SPHIB</name>
<dbReference type="InterPro" id="IPR013785">
    <property type="entry name" value="Aldolase_TIM"/>
</dbReference>
<evidence type="ECO:0000313" key="3">
    <source>
        <dbReference type="Proteomes" id="UP000004550"/>
    </source>
</evidence>
<dbReference type="Gene3D" id="3.20.20.70">
    <property type="entry name" value="Aldolase class I"/>
    <property type="match status" value="1"/>
</dbReference>
<feature type="domain" description="Glycoside-hydrolase family GH114 TIM-barrel" evidence="1">
    <location>
        <begin position="67"/>
        <end position="285"/>
    </location>
</feature>
<dbReference type="KEGG" id="sinb:SIDU_05495"/>
<dbReference type="AlphaFoldDB" id="A0A1L5BMC9"/>
<dbReference type="EMBL" id="CP013070">
    <property type="protein sequence ID" value="APL94003.1"/>
    <property type="molecule type" value="Genomic_DNA"/>
</dbReference>
<organism evidence="2 3">
    <name type="scientific">Sphingobium indicum (strain DSM 16412 / CCM 7286 / MTCC 6364 / B90A)</name>
    <dbReference type="NCBI Taxonomy" id="861109"/>
    <lineage>
        <taxon>Bacteria</taxon>
        <taxon>Pseudomonadati</taxon>
        <taxon>Pseudomonadota</taxon>
        <taxon>Alphaproteobacteria</taxon>
        <taxon>Sphingomonadales</taxon>
        <taxon>Sphingomonadaceae</taxon>
        <taxon>Sphingobium</taxon>
    </lineage>
</organism>
<protein>
    <recommendedName>
        <fullName evidence="1">Glycoside-hydrolase family GH114 TIM-barrel domain-containing protein</fullName>
    </recommendedName>
</protein>
<gene>
    <name evidence="2" type="ORF">SIDU_05495</name>
</gene>
<dbReference type="SUPFAM" id="SSF51445">
    <property type="entry name" value="(Trans)glycosidases"/>
    <property type="match status" value="1"/>
</dbReference>
<evidence type="ECO:0000259" key="1">
    <source>
        <dbReference type="Pfam" id="PF03537"/>
    </source>
</evidence>
<dbReference type="PRINTS" id="PR01545">
    <property type="entry name" value="THEMAYE10DUF"/>
</dbReference>
<proteinExistence type="predicted"/>
<dbReference type="InterPro" id="IPR004352">
    <property type="entry name" value="GH114_TIM-barrel"/>
</dbReference>
<accession>A0A1L5BMC9</accession>